<evidence type="ECO:0000313" key="1">
    <source>
        <dbReference type="EMBL" id="GMQ62087.1"/>
    </source>
</evidence>
<dbReference type="Proteomes" id="UP001374599">
    <property type="component" value="Unassembled WGS sequence"/>
</dbReference>
<organism evidence="1 2">
    <name type="scientific">Vallitalea maricola</name>
    <dbReference type="NCBI Taxonomy" id="3074433"/>
    <lineage>
        <taxon>Bacteria</taxon>
        <taxon>Bacillati</taxon>
        <taxon>Bacillota</taxon>
        <taxon>Clostridia</taxon>
        <taxon>Lachnospirales</taxon>
        <taxon>Vallitaleaceae</taxon>
        <taxon>Vallitalea</taxon>
    </lineage>
</organism>
<sequence>MKKVVFGGILTLAGVMLIGIIYIPTSIQCMNLDSWMTHRKFISAMKELGLTFPYYLSIVLLIVGIVIGLIGCFENSIRKLINLQNNKQKD</sequence>
<name>A0ACB5UGU6_9FIRM</name>
<evidence type="ECO:0000313" key="2">
    <source>
        <dbReference type="Proteomes" id="UP001374599"/>
    </source>
</evidence>
<dbReference type="EMBL" id="BTPU01000020">
    <property type="protein sequence ID" value="GMQ62087.1"/>
    <property type="molecule type" value="Genomic_DNA"/>
</dbReference>
<reference evidence="1" key="1">
    <citation type="submission" date="2023-09" db="EMBL/GenBank/DDBJ databases">
        <title>Vallitalea sediminicola and Vallitalea maricola sp. nov., anaerobic bacteria isolated from marine sediment.</title>
        <authorList>
            <person name="Hirano S."/>
            <person name="Maeda A."/>
            <person name="Terahara T."/>
            <person name="Mori K."/>
            <person name="Hamada M."/>
            <person name="Matsumoto R."/>
            <person name="Kobayashi T."/>
        </authorList>
    </citation>
    <scope>NUCLEOTIDE SEQUENCE</scope>
    <source>
        <strain evidence="1">AN17-2</strain>
    </source>
</reference>
<gene>
    <name evidence="1" type="ORF">AN2V17_13180</name>
</gene>
<accession>A0ACB5UGU6</accession>
<comment type="caution">
    <text evidence="1">The sequence shown here is derived from an EMBL/GenBank/DDBJ whole genome shotgun (WGS) entry which is preliminary data.</text>
</comment>
<protein>
    <submittedName>
        <fullName evidence="1">Uncharacterized protein</fullName>
    </submittedName>
</protein>
<proteinExistence type="predicted"/>
<keyword evidence="2" id="KW-1185">Reference proteome</keyword>